<keyword evidence="8" id="KW-1185">Reference proteome</keyword>
<keyword evidence="2 6" id="KW-1015">Disulfide bond</keyword>
<dbReference type="InterPro" id="IPR013785">
    <property type="entry name" value="Aldolase_TIM"/>
</dbReference>
<dbReference type="Proteomes" id="UP000504635">
    <property type="component" value="Unplaced"/>
</dbReference>
<feature type="disulfide bond" evidence="6">
    <location>
        <begin position="209"/>
        <end position="221"/>
    </location>
</feature>
<dbReference type="GeneID" id="115881634"/>
<dbReference type="InterPro" id="IPR001329">
    <property type="entry name" value="Venom_Hyaluronidase"/>
</dbReference>
<dbReference type="PIRSF" id="PIRSF038193">
    <property type="entry name" value="Hyaluronidase"/>
    <property type="match status" value="1"/>
</dbReference>
<keyword evidence="7" id="KW-0378">Hydrolase</keyword>
<dbReference type="GO" id="GO:0030214">
    <property type="term" value="P:hyaluronan catabolic process"/>
    <property type="evidence" value="ECO:0007669"/>
    <property type="project" value="TreeGrafter"/>
</dbReference>
<name>A0A6J2XU15_SITOR</name>
<dbReference type="PANTHER" id="PTHR11769">
    <property type="entry name" value="HYALURONIDASE"/>
    <property type="match status" value="1"/>
</dbReference>
<dbReference type="Pfam" id="PF01630">
    <property type="entry name" value="Glyco_hydro_56"/>
    <property type="match status" value="1"/>
</dbReference>
<evidence type="ECO:0000256" key="4">
    <source>
        <dbReference type="PIRNR" id="PIRNR038193"/>
    </source>
</evidence>
<comment type="similarity">
    <text evidence="1 4 7">Belongs to the glycosyl hydrolase 56 family.</text>
</comment>
<evidence type="ECO:0000256" key="7">
    <source>
        <dbReference type="RuleBase" id="RU610713"/>
    </source>
</evidence>
<dbReference type="InParanoid" id="A0A6J2XU15"/>
<evidence type="ECO:0000256" key="3">
    <source>
        <dbReference type="ARBA" id="ARBA00023180"/>
    </source>
</evidence>
<evidence type="ECO:0000256" key="1">
    <source>
        <dbReference type="ARBA" id="ARBA00008871"/>
    </source>
</evidence>
<dbReference type="AlphaFoldDB" id="A0A6J2XU15"/>
<organism evidence="8 9">
    <name type="scientific">Sitophilus oryzae</name>
    <name type="common">Rice weevil</name>
    <name type="synonym">Curculio oryzae</name>
    <dbReference type="NCBI Taxonomy" id="7048"/>
    <lineage>
        <taxon>Eukaryota</taxon>
        <taxon>Metazoa</taxon>
        <taxon>Ecdysozoa</taxon>
        <taxon>Arthropoda</taxon>
        <taxon>Hexapoda</taxon>
        <taxon>Insecta</taxon>
        <taxon>Pterygota</taxon>
        <taxon>Neoptera</taxon>
        <taxon>Endopterygota</taxon>
        <taxon>Coleoptera</taxon>
        <taxon>Polyphaga</taxon>
        <taxon>Cucujiformia</taxon>
        <taxon>Curculionidae</taxon>
        <taxon>Dryophthorinae</taxon>
        <taxon>Sitophilus</taxon>
    </lineage>
</organism>
<sequence length="349" mass="41067">MGLFHKCILCVLLYEWHHKLSEQGFKLSKKPLKVLWNVPSFQCDPFRLNFSLILDKYHIIQNDNARFRGDKIVIMYDPGSFPAILETGNGTFLRNGGVPQEGNLTEHLDIFREILEQLIPSKNFSGLAIIDFESWRPIYRQNWGKLTLYKNLSEDIERQKHPTWPMPWVKKEAAKRFDESSQVFMEETLRTAKELRPNATWGYYAYPYCFNFSPGSMQKECSKQVQQENDNTKWLFEMSDNFYPSVYLQESQTLDQAVQRLEGRLDEAVRIRDSMKSRKNIYVYYWYKYQDSMKYVSQQNLFTTLTVLASYDIDGVVMWGASADVNSKANCLRLYDYVDKVLGPMIVRV</sequence>
<evidence type="ECO:0000313" key="9">
    <source>
        <dbReference type="RefSeq" id="XP_030755052.1"/>
    </source>
</evidence>
<dbReference type="InterPro" id="IPR018155">
    <property type="entry name" value="Hyaluronidase"/>
</dbReference>
<dbReference type="OrthoDB" id="5796153at2759"/>
<feature type="active site" description="Proton donor" evidence="5">
    <location>
        <position position="133"/>
    </location>
</feature>
<dbReference type="GO" id="GO:0004415">
    <property type="term" value="F:hyalurononglucosaminidase activity"/>
    <property type="evidence" value="ECO:0007669"/>
    <property type="project" value="UniProtKB-UniRule"/>
</dbReference>
<proteinExistence type="inferred from homology"/>
<dbReference type="PRINTS" id="PR00847">
    <property type="entry name" value="HYALURONDASE"/>
</dbReference>
<protein>
    <recommendedName>
        <fullName evidence="7">Hyaluronidase</fullName>
        <ecNumber evidence="7">3.2.1.35</ecNumber>
    </recommendedName>
</protein>
<dbReference type="Gene3D" id="3.20.20.70">
    <property type="entry name" value="Aldolase class I"/>
    <property type="match status" value="1"/>
</dbReference>
<dbReference type="RefSeq" id="XP_030755052.1">
    <property type="nucleotide sequence ID" value="XM_030899192.1"/>
</dbReference>
<keyword evidence="3" id="KW-0325">Glycoprotein</keyword>
<feature type="disulfide bond" evidence="6">
    <location>
        <begin position="43"/>
        <end position="331"/>
    </location>
</feature>
<evidence type="ECO:0000313" key="8">
    <source>
        <dbReference type="Proteomes" id="UP000504635"/>
    </source>
</evidence>
<dbReference type="KEGG" id="soy:115881634"/>
<comment type="catalytic activity">
    <reaction evidence="7">
        <text>Random hydrolysis of (1-&gt;4)-linkages between N-acetyl-beta-D-glucosamine and D-glucuronate residues in hyaluronate.</text>
        <dbReference type="EC" id="3.2.1.35"/>
    </reaction>
</comment>
<accession>A0A6J2XU15</accession>
<dbReference type="PANTHER" id="PTHR11769:SF35">
    <property type="entry name" value="HYALURONIDASE"/>
    <property type="match status" value="1"/>
</dbReference>
<evidence type="ECO:0000256" key="6">
    <source>
        <dbReference type="PIRSR" id="PIRSR038193-3"/>
    </source>
</evidence>
<dbReference type="GO" id="GO:0006952">
    <property type="term" value="P:defense response"/>
    <property type="evidence" value="ECO:0007669"/>
    <property type="project" value="InterPro"/>
</dbReference>
<dbReference type="EC" id="3.2.1.35" evidence="7"/>
<dbReference type="InterPro" id="IPR017853">
    <property type="entry name" value="GH"/>
</dbReference>
<dbReference type="GO" id="GO:0005975">
    <property type="term" value="P:carbohydrate metabolic process"/>
    <property type="evidence" value="ECO:0007669"/>
    <property type="project" value="UniProtKB-UniRule"/>
</dbReference>
<reference evidence="9" key="1">
    <citation type="submission" date="2025-08" db="UniProtKB">
        <authorList>
            <consortium name="RefSeq"/>
        </authorList>
    </citation>
    <scope>IDENTIFICATION</scope>
    <source>
        <tissue evidence="9">Gonads</tissue>
    </source>
</reference>
<dbReference type="SUPFAM" id="SSF51445">
    <property type="entry name" value="(Trans)glycosidases"/>
    <property type="match status" value="1"/>
</dbReference>
<gene>
    <name evidence="9" type="primary">LOC115881634</name>
</gene>
<keyword evidence="7" id="KW-0326">Glycosidase</keyword>
<evidence type="ECO:0000256" key="5">
    <source>
        <dbReference type="PIRSR" id="PIRSR038193-1"/>
    </source>
</evidence>
<evidence type="ECO:0000256" key="2">
    <source>
        <dbReference type="ARBA" id="ARBA00023157"/>
    </source>
</evidence>
<dbReference type="PRINTS" id="PR00846">
    <property type="entry name" value="GLHYDRLASE56"/>
</dbReference>